<organism evidence="2 3">
    <name type="scientific">Stieleria varia</name>
    <dbReference type="NCBI Taxonomy" id="2528005"/>
    <lineage>
        <taxon>Bacteria</taxon>
        <taxon>Pseudomonadati</taxon>
        <taxon>Planctomycetota</taxon>
        <taxon>Planctomycetia</taxon>
        <taxon>Pirellulales</taxon>
        <taxon>Pirellulaceae</taxon>
        <taxon>Stieleria</taxon>
    </lineage>
</organism>
<evidence type="ECO:0000256" key="1">
    <source>
        <dbReference type="SAM" id="MobiDB-lite"/>
    </source>
</evidence>
<protein>
    <recommendedName>
        <fullName evidence="4">DUF3352 domain-containing protein</fullName>
    </recommendedName>
</protein>
<keyword evidence="3" id="KW-1185">Reference proteome</keyword>
<dbReference type="Proteomes" id="UP000320176">
    <property type="component" value="Unassembled WGS sequence"/>
</dbReference>
<evidence type="ECO:0000313" key="3">
    <source>
        <dbReference type="Proteomes" id="UP000320176"/>
    </source>
</evidence>
<sequence>MNLILTRIHQTRLAPRIATRVAWLLLPIILCLVVVSSPEARAQDDASKKNETSMPGAPRLLPEDAMFYIRLDSADDLREDSKKSSIGLMINDPQMRPLVQDVYSTARDLFAMVSDKVGVSLDELLAIPSGQVAVAVIPAIPPDEESRELYEQENQVDDSSEAAARKERRRRREAYGFATVIMIDAGKNVDKLLAIVDRIENQVVTNDGYVRRRTVVDKTDVIRLLPPRQGRPEIEYFEREGTVVFGFGHRTAQDVLEHWRGKSDQTTLAENARFGTLMSRCLGSEETRPQITFFVDPHAIIDRIIKRSGSMTAGFVWPVIQDLGASRVAGIAGSSFRGGEVFEGISHIHLRIEPPRDGVLGLLRPETGDTTPPKWVPSDVSGYTTLNWDIEQAYENFGKVLDNFQGEDSLKRLAEDPLEKSTTINLREDLFKNLTGRLVHTTWMEPPVRLNSQVSVNALELKDSTAAKAVMAEFRKKRPNDLTPETIAGNVVYFGNRARRGNLPENFRQPEPCMMFLGKWLITSDSRKFMERVALADAGNLPRLSNVAEYDLVAGELGSKLDGEKPFMLSFFRGADSLRLFYELAQAPNTRQMLRRAGENNVVAKTFADMIERNEFPPFSEFEKYFAPTGAFAYDEPDGIHIGMFSLRGDAAK</sequence>
<evidence type="ECO:0000313" key="2">
    <source>
        <dbReference type="EMBL" id="TWU04618.1"/>
    </source>
</evidence>
<feature type="region of interest" description="Disordered" evidence="1">
    <location>
        <begin position="146"/>
        <end position="168"/>
    </location>
</feature>
<accession>A0A5C6AY92</accession>
<proteinExistence type="predicted"/>
<dbReference type="EMBL" id="SJPN01000003">
    <property type="protein sequence ID" value="TWU04618.1"/>
    <property type="molecule type" value="Genomic_DNA"/>
</dbReference>
<dbReference type="OrthoDB" id="253793at2"/>
<name>A0A5C6AY92_9BACT</name>
<reference evidence="2 3" key="1">
    <citation type="submission" date="2019-02" db="EMBL/GenBank/DDBJ databases">
        <title>Deep-cultivation of Planctomycetes and their phenomic and genomic characterization uncovers novel biology.</title>
        <authorList>
            <person name="Wiegand S."/>
            <person name="Jogler M."/>
            <person name="Boedeker C."/>
            <person name="Pinto D."/>
            <person name="Vollmers J."/>
            <person name="Rivas-Marin E."/>
            <person name="Kohn T."/>
            <person name="Peeters S.H."/>
            <person name="Heuer A."/>
            <person name="Rast P."/>
            <person name="Oberbeckmann S."/>
            <person name="Bunk B."/>
            <person name="Jeske O."/>
            <person name="Meyerdierks A."/>
            <person name="Storesund J.E."/>
            <person name="Kallscheuer N."/>
            <person name="Luecker S."/>
            <person name="Lage O.M."/>
            <person name="Pohl T."/>
            <person name="Merkel B.J."/>
            <person name="Hornburger P."/>
            <person name="Mueller R.-W."/>
            <person name="Bruemmer F."/>
            <person name="Labrenz M."/>
            <person name="Spormann A.M."/>
            <person name="Op Den Camp H."/>
            <person name="Overmann J."/>
            <person name="Amann R."/>
            <person name="Jetten M.S.M."/>
            <person name="Mascher T."/>
            <person name="Medema M.H."/>
            <person name="Devos D.P."/>
            <person name="Kaster A.-K."/>
            <person name="Ovreas L."/>
            <person name="Rohde M."/>
            <person name="Galperin M.Y."/>
            <person name="Jogler C."/>
        </authorList>
    </citation>
    <scope>NUCLEOTIDE SEQUENCE [LARGE SCALE GENOMIC DNA]</scope>
    <source>
        <strain evidence="2 3">Pla52n</strain>
    </source>
</reference>
<evidence type="ECO:0008006" key="4">
    <source>
        <dbReference type="Google" id="ProtNLM"/>
    </source>
</evidence>
<comment type="caution">
    <text evidence="2">The sequence shown here is derived from an EMBL/GenBank/DDBJ whole genome shotgun (WGS) entry which is preliminary data.</text>
</comment>
<gene>
    <name evidence="2" type="ORF">Pla52n_26600</name>
</gene>
<dbReference type="RefSeq" id="WP_146520011.1">
    <property type="nucleotide sequence ID" value="NZ_CP151726.1"/>
</dbReference>
<dbReference type="AlphaFoldDB" id="A0A5C6AY92"/>